<dbReference type="SUPFAM" id="SSF63712">
    <property type="entry name" value="Nicotinic receptor ligand binding domain-like"/>
    <property type="match status" value="1"/>
</dbReference>
<feature type="domain" description="Amino acid transporter transmembrane" evidence="7">
    <location>
        <begin position="426"/>
        <end position="799"/>
    </location>
</feature>
<dbReference type="GO" id="GO:0005230">
    <property type="term" value="F:extracellular ligand-gated monoatomic ion channel activity"/>
    <property type="evidence" value="ECO:0007669"/>
    <property type="project" value="InterPro"/>
</dbReference>
<dbReference type="GO" id="GO:0004888">
    <property type="term" value="F:transmembrane signaling receptor activity"/>
    <property type="evidence" value="ECO:0007669"/>
    <property type="project" value="InterPro"/>
</dbReference>
<evidence type="ECO:0000256" key="6">
    <source>
        <dbReference type="SAM" id="SignalP"/>
    </source>
</evidence>
<feature type="transmembrane region" description="Helical" evidence="5">
    <location>
        <begin position="457"/>
        <end position="479"/>
    </location>
</feature>
<dbReference type="AlphaFoldDB" id="A0AA39LFV9"/>
<name>A0AA39LFV9_9BILA</name>
<evidence type="ECO:0000259" key="8">
    <source>
        <dbReference type="Pfam" id="PF02931"/>
    </source>
</evidence>
<accession>A0AA39LFV9</accession>
<dbReference type="PANTHER" id="PTHR22950:SF193">
    <property type="entry name" value="AMINO ACID TRANSPORTER TRANSMEMBRANE DOMAIN-CONTAINING PROTEIN"/>
    <property type="match status" value="1"/>
</dbReference>
<dbReference type="Pfam" id="PF02931">
    <property type="entry name" value="Neur_chan_LBD"/>
    <property type="match status" value="1"/>
</dbReference>
<keyword evidence="3 5" id="KW-1133">Transmembrane helix</keyword>
<feature type="chain" id="PRO_5041439789" description="Amino acid transporter transmembrane domain-containing protein" evidence="6">
    <location>
        <begin position="24"/>
        <end position="845"/>
    </location>
</feature>
<comment type="caution">
    <text evidence="9">The sequence shown here is derived from an EMBL/GenBank/DDBJ whole genome shotgun (WGS) entry which is preliminary data.</text>
</comment>
<feature type="domain" description="Neurotransmitter-gated ion-channel ligand-binding" evidence="8">
    <location>
        <begin position="37"/>
        <end position="212"/>
    </location>
</feature>
<feature type="transmembrane region" description="Helical" evidence="5">
    <location>
        <begin position="814"/>
        <end position="836"/>
    </location>
</feature>
<feature type="transmembrane region" description="Helical" evidence="5">
    <location>
        <begin position="280"/>
        <end position="301"/>
    </location>
</feature>
<dbReference type="EMBL" id="JAUCMV010000005">
    <property type="protein sequence ID" value="KAK0396181.1"/>
    <property type="molecule type" value="Genomic_DNA"/>
</dbReference>
<dbReference type="PRINTS" id="PR00253">
    <property type="entry name" value="GABAARECEPTR"/>
</dbReference>
<dbReference type="PANTHER" id="PTHR22950">
    <property type="entry name" value="AMINO ACID TRANSPORTER"/>
    <property type="match status" value="1"/>
</dbReference>
<feature type="transmembrane region" description="Helical" evidence="5">
    <location>
        <begin position="560"/>
        <end position="576"/>
    </location>
</feature>
<dbReference type="Gene3D" id="2.70.170.10">
    <property type="entry name" value="Neurotransmitter-gated ion-channel ligand-binding domain"/>
    <property type="match status" value="1"/>
</dbReference>
<feature type="transmembrane region" description="Helical" evidence="5">
    <location>
        <begin position="772"/>
        <end position="802"/>
    </location>
</feature>
<evidence type="ECO:0000256" key="5">
    <source>
        <dbReference type="SAM" id="Phobius"/>
    </source>
</evidence>
<feature type="transmembrane region" description="Helical" evidence="5">
    <location>
        <begin position="654"/>
        <end position="679"/>
    </location>
</feature>
<dbReference type="CDD" id="cd18987">
    <property type="entry name" value="LGIC_ECD_anion"/>
    <property type="match status" value="1"/>
</dbReference>
<feature type="transmembrane region" description="Helical" evidence="5">
    <location>
        <begin position="517"/>
        <end position="540"/>
    </location>
</feature>
<evidence type="ECO:0000259" key="7">
    <source>
        <dbReference type="Pfam" id="PF01490"/>
    </source>
</evidence>
<dbReference type="Gene3D" id="1.20.58.390">
    <property type="entry name" value="Neurotransmitter-gated ion-channel transmembrane domain"/>
    <property type="match status" value="1"/>
</dbReference>
<keyword evidence="6" id="KW-0732">Signal</keyword>
<feature type="transmembrane region" description="Helical" evidence="5">
    <location>
        <begin position="247"/>
        <end position="268"/>
    </location>
</feature>
<keyword evidence="4 5" id="KW-0472">Membrane</keyword>
<dbReference type="Proteomes" id="UP001175271">
    <property type="component" value="Unassembled WGS sequence"/>
</dbReference>
<feature type="transmembrane region" description="Helical" evidence="5">
    <location>
        <begin position="581"/>
        <end position="602"/>
    </location>
</feature>
<evidence type="ECO:0000256" key="2">
    <source>
        <dbReference type="ARBA" id="ARBA00022692"/>
    </source>
</evidence>
<feature type="transmembrane region" description="Helical" evidence="5">
    <location>
        <begin position="699"/>
        <end position="722"/>
    </location>
</feature>
<dbReference type="GO" id="GO:0005774">
    <property type="term" value="C:vacuolar membrane"/>
    <property type="evidence" value="ECO:0007669"/>
    <property type="project" value="TreeGrafter"/>
</dbReference>
<feature type="transmembrane region" description="Helical" evidence="5">
    <location>
        <begin position="614"/>
        <end position="634"/>
    </location>
</feature>
<evidence type="ECO:0000256" key="4">
    <source>
        <dbReference type="ARBA" id="ARBA00023136"/>
    </source>
</evidence>
<dbReference type="InterPro" id="IPR013057">
    <property type="entry name" value="AA_transpt_TM"/>
</dbReference>
<evidence type="ECO:0000313" key="10">
    <source>
        <dbReference type="Proteomes" id="UP001175271"/>
    </source>
</evidence>
<dbReference type="InterPro" id="IPR038050">
    <property type="entry name" value="Neuro_actylchol_rec"/>
</dbReference>
<feature type="transmembrane region" description="Helical" evidence="5">
    <location>
        <begin position="743"/>
        <end position="766"/>
    </location>
</feature>
<feature type="transmembrane region" description="Helical" evidence="5">
    <location>
        <begin position="307"/>
        <end position="331"/>
    </location>
</feature>
<keyword evidence="10" id="KW-1185">Reference proteome</keyword>
<dbReference type="InterPro" id="IPR036734">
    <property type="entry name" value="Neur_chan_lig-bd_sf"/>
</dbReference>
<dbReference type="InterPro" id="IPR006028">
    <property type="entry name" value="GABAA/Glycine_rcpt"/>
</dbReference>
<dbReference type="InterPro" id="IPR006202">
    <property type="entry name" value="Neur_chan_lig-bd"/>
</dbReference>
<sequence length="845" mass="94128">MRVLFKIVPFLLILSCLDTVSNAQNKAIRSRQIGTEGQIVAKVFSNYDKDTRPPVRENADHSSIVVITSIYINSVKWETNTAEVDLYLREQWMDNRLKYDVDVREQIQEVKVPGNRKIWKPDTYFSNGKEISQEGKKSAVVEPSGYVRSSEGRTVVVPVEYQSKFPFLNSISFTLRLSSYNYALEDVAYLWANSPPNAVPLEVSNQLLNSEYSFQEAVAGDCVGNYSVGVYSCIDVVVSFESSCGRALLTVFLPTLLLVIASFLHFWIHGSWSVPRSFSAAFPFLIFASLFVFAPKSAFFVSSGIRVWAIFCLVITFFSLLEYFLVICCGIRRTMKYTNGITAQEQSALTAAQETVELAYNTKCANFRENNGLDIISRVLFPLVLIVFIIVYLSTNGEGEKRISCSNSDTSESNASSSAPLIRKGGISATYTLVNFVKGMIGPGCLSLPVAFKQAGLWTAFALVFLFGFLNNHCMLQLVHCSQYLCKKKGDAHLDYGNVAYEAAANSFRWLRPHKRLVRLVVNIAIIILQIGICSVFYVFVAVHVQEIVEEQTDFSASKQMWMLMILVPMLAINSIRTLKVIALVSILGNVLMIASFVVIFQKLIRAPHVTNELPWITDFNGIMTACGSILYSFEGQAMVLPMENKLKHPEDMVGPVGVLSTGMSLVTIAYAASGFFGYVTYGEGIEGSITLNLPSTPLYIVVKALLTLVVYFGFVIQQYVVVEMLWPEIRQKVLDGRINKKLHIVFEYLFRAFLVLVAMGIAMAVPNLEEIIPLVGVTSGMMLAFVFPALIDTITFVPVMLEEKGAEDQRWRVYVRVLKNGFLVVIGLFGLIAGLQSNISNLIS</sequence>
<feature type="transmembrane region" description="Helical" evidence="5">
    <location>
        <begin position="375"/>
        <end position="394"/>
    </location>
</feature>
<keyword evidence="2 5" id="KW-0812">Transmembrane</keyword>
<feature type="signal peptide" evidence="6">
    <location>
        <begin position="1"/>
        <end position="23"/>
    </location>
</feature>
<organism evidence="9 10">
    <name type="scientific">Steinernema hermaphroditum</name>
    <dbReference type="NCBI Taxonomy" id="289476"/>
    <lineage>
        <taxon>Eukaryota</taxon>
        <taxon>Metazoa</taxon>
        <taxon>Ecdysozoa</taxon>
        <taxon>Nematoda</taxon>
        <taxon>Chromadorea</taxon>
        <taxon>Rhabditida</taxon>
        <taxon>Tylenchina</taxon>
        <taxon>Panagrolaimomorpha</taxon>
        <taxon>Strongyloidoidea</taxon>
        <taxon>Steinernematidae</taxon>
        <taxon>Steinernema</taxon>
    </lineage>
</organism>
<dbReference type="Pfam" id="PF01490">
    <property type="entry name" value="Aa_trans"/>
    <property type="match status" value="1"/>
</dbReference>
<proteinExistence type="predicted"/>
<evidence type="ECO:0008006" key="11">
    <source>
        <dbReference type="Google" id="ProtNLM"/>
    </source>
</evidence>
<evidence type="ECO:0000256" key="1">
    <source>
        <dbReference type="ARBA" id="ARBA00004141"/>
    </source>
</evidence>
<dbReference type="GO" id="GO:0015179">
    <property type="term" value="F:L-amino acid transmembrane transporter activity"/>
    <property type="evidence" value="ECO:0007669"/>
    <property type="project" value="TreeGrafter"/>
</dbReference>
<evidence type="ECO:0000313" key="9">
    <source>
        <dbReference type="EMBL" id="KAK0396181.1"/>
    </source>
</evidence>
<comment type="subcellular location">
    <subcellularLocation>
        <location evidence="1">Membrane</location>
        <topology evidence="1">Multi-pass membrane protein</topology>
    </subcellularLocation>
</comment>
<evidence type="ECO:0000256" key="3">
    <source>
        <dbReference type="ARBA" id="ARBA00022989"/>
    </source>
</evidence>
<protein>
    <recommendedName>
        <fullName evidence="11">Amino acid transporter transmembrane domain-containing protein</fullName>
    </recommendedName>
</protein>
<reference evidence="9" key="1">
    <citation type="submission" date="2023-06" db="EMBL/GenBank/DDBJ databases">
        <title>Genomic analysis of the entomopathogenic nematode Steinernema hermaphroditum.</title>
        <authorList>
            <person name="Schwarz E.M."/>
            <person name="Heppert J.K."/>
            <person name="Baniya A."/>
            <person name="Schwartz H.T."/>
            <person name="Tan C.-H."/>
            <person name="Antoshechkin I."/>
            <person name="Sternberg P.W."/>
            <person name="Goodrich-Blair H."/>
            <person name="Dillman A.R."/>
        </authorList>
    </citation>
    <scope>NUCLEOTIDE SEQUENCE</scope>
    <source>
        <strain evidence="9">PS9179</strain>
        <tissue evidence="9">Whole animal</tissue>
    </source>
</reference>
<gene>
    <name evidence="9" type="ORF">QR680_001610</name>
</gene>